<feature type="repeat" description="WD" evidence="12">
    <location>
        <begin position="615"/>
        <end position="635"/>
    </location>
</feature>
<evidence type="ECO:0000313" key="16">
    <source>
        <dbReference type="Proteomes" id="UP000689195"/>
    </source>
</evidence>
<keyword evidence="4 13" id="KW-0812">Transmembrane</keyword>
<dbReference type="PANTHER" id="PTHR23284">
    <property type="entry name" value="PROLACTIN REGULATORY ELEMENT BINDING PROTEIN"/>
    <property type="match status" value="1"/>
</dbReference>
<evidence type="ECO:0000256" key="4">
    <source>
        <dbReference type="ARBA" id="ARBA00022692"/>
    </source>
</evidence>
<evidence type="ECO:0000256" key="11">
    <source>
        <dbReference type="ARBA" id="ARBA00037847"/>
    </source>
</evidence>
<dbReference type="InterPro" id="IPR013099">
    <property type="entry name" value="K_chnl_dom"/>
</dbReference>
<evidence type="ECO:0000256" key="7">
    <source>
        <dbReference type="ARBA" id="ARBA00022892"/>
    </source>
</evidence>
<accession>A0A8S1SLQ9</accession>
<keyword evidence="8" id="KW-0653">Protein transport</keyword>
<gene>
    <name evidence="15" type="ORF">PPENT_87.1.T0090053</name>
</gene>
<keyword evidence="9 13" id="KW-1133">Transmembrane helix</keyword>
<name>A0A8S1SLQ9_9CILI</name>
<proteinExistence type="predicted"/>
<comment type="caution">
    <text evidence="15">The sequence shown here is derived from an EMBL/GenBank/DDBJ whole genome shotgun (WGS) entry which is preliminary data.</text>
</comment>
<dbReference type="AlphaFoldDB" id="A0A8S1SLQ9"/>
<keyword evidence="3 12" id="KW-0853">WD repeat</keyword>
<evidence type="ECO:0000256" key="5">
    <source>
        <dbReference type="ARBA" id="ARBA00022737"/>
    </source>
</evidence>
<dbReference type="SMART" id="SM00320">
    <property type="entry name" value="WD40"/>
    <property type="match status" value="8"/>
</dbReference>
<protein>
    <recommendedName>
        <fullName evidence="14">Cyclic nucleotide-binding domain-containing protein</fullName>
    </recommendedName>
</protein>
<keyword evidence="7" id="KW-0931">ER-Golgi transport</keyword>
<dbReference type="PANTHER" id="PTHR23284:SF0">
    <property type="entry name" value="PROLACTIN REGULATORY ELEMENT-BINDING PROTEIN"/>
    <property type="match status" value="1"/>
</dbReference>
<keyword evidence="6" id="KW-0256">Endoplasmic reticulum</keyword>
<dbReference type="PROSITE" id="PS50042">
    <property type="entry name" value="CNMP_BINDING_3"/>
    <property type="match status" value="1"/>
</dbReference>
<evidence type="ECO:0000256" key="8">
    <source>
        <dbReference type="ARBA" id="ARBA00022927"/>
    </source>
</evidence>
<keyword evidence="10 13" id="KW-0472">Membrane</keyword>
<feature type="domain" description="Cyclic nucleotide-binding" evidence="14">
    <location>
        <begin position="162"/>
        <end position="224"/>
    </location>
</feature>
<keyword evidence="5" id="KW-0677">Repeat</keyword>
<dbReference type="Proteomes" id="UP000689195">
    <property type="component" value="Unassembled WGS sequence"/>
</dbReference>
<feature type="repeat" description="WD" evidence="12">
    <location>
        <begin position="955"/>
        <end position="975"/>
    </location>
</feature>
<evidence type="ECO:0000256" key="1">
    <source>
        <dbReference type="ARBA" id="ARBA00004586"/>
    </source>
</evidence>
<dbReference type="GO" id="GO:0005789">
    <property type="term" value="C:endoplasmic reticulum membrane"/>
    <property type="evidence" value="ECO:0007669"/>
    <property type="project" value="UniProtKB-SubCell"/>
</dbReference>
<keyword evidence="2" id="KW-0813">Transport</keyword>
<reference evidence="15" key="1">
    <citation type="submission" date="2021-01" db="EMBL/GenBank/DDBJ databases">
        <authorList>
            <consortium name="Genoscope - CEA"/>
            <person name="William W."/>
        </authorList>
    </citation>
    <scope>NUCLEOTIDE SEQUENCE</scope>
</reference>
<organism evidence="15 16">
    <name type="scientific">Paramecium pentaurelia</name>
    <dbReference type="NCBI Taxonomy" id="43138"/>
    <lineage>
        <taxon>Eukaryota</taxon>
        <taxon>Sar</taxon>
        <taxon>Alveolata</taxon>
        <taxon>Ciliophora</taxon>
        <taxon>Intramacronucleata</taxon>
        <taxon>Oligohymenophorea</taxon>
        <taxon>Peniculida</taxon>
        <taxon>Parameciidae</taxon>
        <taxon>Paramecium</taxon>
    </lineage>
</organism>
<feature type="transmembrane region" description="Helical" evidence="13">
    <location>
        <begin position="1157"/>
        <end position="1178"/>
    </location>
</feature>
<evidence type="ECO:0000313" key="15">
    <source>
        <dbReference type="EMBL" id="CAD8140396.1"/>
    </source>
</evidence>
<evidence type="ECO:0000256" key="3">
    <source>
        <dbReference type="ARBA" id="ARBA00022574"/>
    </source>
</evidence>
<dbReference type="Pfam" id="PF07885">
    <property type="entry name" value="Ion_trans_2"/>
    <property type="match status" value="1"/>
</dbReference>
<dbReference type="InterPro" id="IPR000595">
    <property type="entry name" value="cNMP-bd_dom"/>
</dbReference>
<dbReference type="GO" id="GO:0005085">
    <property type="term" value="F:guanyl-nucleotide exchange factor activity"/>
    <property type="evidence" value="ECO:0007669"/>
    <property type="project" value="InterPro"/>
</dbReference>
<evidence type="ECO:0000256" key="6">
    <source>
        <dbReference type="ARBA" id="ARBA00022824"/>
    </source>
</evidence>
<sequence length="1183" mass="136557">MSVTMFTVGYGEIVPTNPIEKIFCICYMFLSTLQLSFSVNTIGTILTQIKENNEKIRQKMTCINEYMREKQISQGLQYKVREYFNFYWEQEIIQKRNEQSDLIQLLPEELQTNLKIESAQVLLNKCEFFRQFFSQECLHQLLEKVEFKTYQPGIVIENNNLNIFIIEQGLVEVKQQKRQLCYLKDNDYFGHLEMKSNQSSTLQYKTASFCSILIIPNQGIREVILQNEIDQEQYQKMKDITYCYICQDKNHMSHECYLVHFVPDKEKVIKSHNFIQDQFRDSFNRTRKRHHFSASQDFELISNSAKIYQIENDQIIEQLVPNYEQKQSIQGLEDCQNNERVNQNDNHQRQNKYLCKAQVSINMVRTQTIDILMNDNGMKEMYESIKQKYQNIHKYTQQQQNDLQMFYKQLTNKGEENIDIYDKIQNLQYNKDWNLENVIRKINRSYKQDFHQSQKNKNIRRLGKAKCISYHSIIQIKSQKSKEKKWKNCTLINIQYKLMNDNKQKDLESPIFSVVCFSDSVLVSLGGGGKRYGLVNSLQLFPKPIYGILKDPINTLQLGDEIFQRLRLNMRTGLIVGNSDDQCVILKVQDNKISIVTKFQTDRAPKEPCQNDGVFNYQGDTLATGGEDGILKVWNKDYQLKYTVDMKGKIQSLDYHVANGMLIVATDNEECKILKDNHVLHKLDISSNNIHKLQFHSALFSLDGNTIFTFKNPMRGSSYMTCWRIDNDNIKPLKTIKVHGHPVTSTCQSKEGMFIGIGCSDGTVKIINARKLDIESSKQAHELPCTALCFTPDSRFVISGSVDAKYSFLQNTRPQGISQKSKEKKWKNCTLINIQYKLMNDNKQKDLESPIFSVVCFSDSVLVSLGGGGKRYGLVNSLQLFPKPIYGILKDPINTLQLGDEIFQRLRLNMRTGLIVGNSDDQCVILKVQDNKISIVTKFQTDRAPKEPCQNDGVFNYQGDTLATGGEDGILKVWNKDYQLKYTVDMKGKIQSLDYHVANGMLIVATDNEECKILKDNHVLHKLDISSNNIHKLQFHSALFSLDGNTIFTFKNPMRGSSYMTCWRIDNDNIKPLKTIKVHGHPVTSTCQSKEGMFIGIGCSDGTVKIINARKLDIESSKQAHELPCTALCFTPDSRFVISGSVDAKYSFLQNTRPQGMFSLLSKFWLLGMLLAYLFIVIKDLFE</sequence>
<dbReference type="PROSITE" id="PS50082">
    <property type="entry name" value="WD_REPEATS_2"/>
    <property type="match status" value="2"/>
</dbReference>
<evidence type="ECO:0000259" key="14">
    <source>
        <dbReference type="PROSITE" id="PS50042"/>
    </source>
</evidence>
<evidence type="ECO:0000256" key="10">
    <source>
        <dbReference type="ARBA" id="ARBA00023136"/>
    </source>
</evidence>
<evidence type="ECO:0000256" key="9">
    <source>
        <dbReference type="ARBA" id="ARBA00022989"/>
    </source>
</evidence>
<dbReference type="GO" id="GO:0006888">
    <property type="term" value="P:endoplasmic reticulum to Golgi vesicle-mediated transport"/>
    <property type="evidence" value="ECO:0007669"/>
    <property type="project" value="TreeGrafter"/>
</dbReference>
<dbReference type="Pfam" id="PF00400">
    <property type="entry name" value="WD40"/>
    <property type="match status" value="6"/>
</dbReference>
<dbReference type="OrthoDB" id="287030at2759"/>
<dbReference type="InterPro" id="IPR045260">
    <property type="entry name" value="Sec12-like"/>
</dbReference>
<evidence type="ECO:0000256" key="2">
    <source>
        <dbReference type="ARBA" id="ARBA00022448"/>
    </source>
</evidence>
<dbReference type="GO" id="GO:0003400">
    <property type="term" value="P:regulation of COPII vesicle coating"/>
    <property type="evidence" value="ECO:0007669"/>
    <property type="project" value="TreeGrafter"/>
</dbReference>
<evidence type="ECO:0000256" key="12">
    <source>
        <dbReference type="PROSITE-ProRule" id="PRU00221"/>
    </source>
</evidence>
<dbReference type="InterPro" id="IPR001680">
    <property type="entry name" value="WD40_rpt"/>
</dbReference>
<dbReference type="GO" id="GO:0015031">
    <property type="term" value="P:protein transport"/>
    <property type="evidence" value="ECO:0007669"/>
    <property type="project" value="UniProtKB-KW"/>
</dbReference>
<dbReference type="EMBL" id="CAJJDO010000009">
    <property type="protein sequence ID" value="CAD8140396.1"/>
    <property type="molecule type" value="Genomic_DNA"/>
</dbReference>
<comment type="subcellular location">
    <subcellularLocation>
        <location evidence="11">Endomembrane system</location>
        <topology evidence="11">Single-pass membrane protein</topology>
    </subcellularLocation>
    <subcellularLocation>
        <location evidence="1">Endoplasmic reticulum membrane</location>
    </subcellularLocation>
</comment>
<keyword evidence="16" id="KW-1185">Reference proteome</keyword>
<evidence type="ECO:0000256" key="13">
    <source>
        <dbReference type="SAM" id="Phobius"/>
    </source>
</evidence>